<evidence type="ECO:0000259" key="1">
    <source>
        <dbReference type="Pfam" id="PF00611"/>
    </source>
</evidence>
<gene>
    <name evidence="2" type="ORF">NP233_g10185</name>
</gene>
<dbReference type="Proteomes" id="UP001213000">
    <property type="component" value="Unassembled WGS sequence"/>
</dbReference>
<comment type="caution">
    <text evidence="2">The sequence shown here is derived from an EMBL/GenBank/DDBJ whole genome shotgun (WGS) entry which is preliminary data.</text>
</comment>
<name>A0AAD5VLE5_9AGAR</name>
<dbReference type="AlphaFoldDB" id="A0AAD5VLE5"/>
<sequence>MAVLSLPLSFTNSFWSQDYRRGLEVLYRKLEQGVAENQEIVDFIRARSLAEAQLAGSLINPPTSRRGT</sequence>
<evidence type="ECO:0000313" key="3">
    <source>
        <dbReference type="Proteomes" id="UP001213000"/>
    </source>
</evidence>
<keyword evidence="3" id="KW-1185">Reference proteome</keyword>
<dbReference type="InterPro" id="IPR001060">
    <property type="entry name" value="FCH_dom"/>
</dbReference>
<organism evidence="2 3">
    <name type="scientific">Leucocoprinus birnbaumii</name>
    <dbReference type="NCBI Taxonomy" id="56174"/>
    <lineage>
        <taxon>Eukaryota</taxon>
        <taxon>Fungi</taxon>
        <taxon>Dikarya</taxon>
        <taxon>Basidiomycota</taxon>
        <taxon>Agaricomycotina</taxon>
        <taxon>Agaricomycetes</taxon>
        <taxon>Agaricomycetidae</taxon>
        <taxon>Agaricales</taxon>
        <taxon>Agaricineae</taxon>
        <taxon>Agaricaceae</taxon>
        <taxon>Leucocoprinus</taxon>
    </lineage>
</organism>
<reference evidence="2" key="1">
    <citation type="submission" date="2022-07" db="EMBL/GenBank/DDBJ databases">
        <title>Genome Sequence of Leucocoprinus birnbaumii.</title>
        <authorList>
            <person name="Buettner E."/>
        </authorList>
    </citation>
    <scope>NUCLEOTIDE SEQUENCE</scope>
    <source>
        <strain evidence="2">VT141</strain>
    </source>
</reference>
<feature type="domain" description="FCH" evidence="1">
    <location>
        <begin position="22"/>
        <end position="58"/>
    </location>
</feature>
<dbReference type="InterPro" id="IPR027267">
    <property type="entry name" value="AH/BAR_dom_sf"/>
</dbReference>
<accession>A0AAD5VLE5</accession>
<evidence type="ECO:0000313" key="2">
    <source>
        <dbReference type="EMBL" id="KAJ3561448.1"/>
    </source>
</evidence>
<proteinExistence type="predicted"/>
<protein>
    <recommendedName>
        <fullName evidence="1">FCH domain-containing protein</fullName>
    </recommendedName>
</protein>
<dbReference type="Pfam" id="PF00611">
    <property type="entry name" value="FCH"/>
    <property type="match status" value="1"/>
</dbReference>
<dbReference type="EMBL" id="JANIEX010001003">
    <property type="protein sequence ID" value="KAJ3561448.1"/>
    <property type="molecule type" value="Genomic_DNA"/>
</dbReference>
<dbReference type="Gene3D" id="1.20.1270.60">
    <property type="entry name" value="Arfaptin homology (AH) domain/BAR domain"/>
    <property type="match status" value="1"/>
</dbReference>
<dbReference type="SUPFAM" id="SSF103657">
    <property type="entry name" value="BAR/IMD domain-like"/>
    <property type="match status" value="1"/>
</dbReference>